<reference evidence="2" key="1">
    <citation type="submission" date="2020-05" db="EMBL/GenBank/DDBJ databases">
        <title>Phylogenomic resolution of chytrid fungi.</title>
        <authorList>
            <person name="Stajich J.E."/>
            <person name="Amses K."/>
            <person name="Simmons R."/>
            <person name="Seto K."/>
            <person name="Myers J."/>
            <person name="Bonds A."/>
            <person name="Quandt C.A."/>
            <person name="Barry K."/>
            <person name="Liu P."/>
            <person name="Grigoriev I."/>
            <person name="Longcore J.E."/>
            <person name="James T.Y."/>
        </authorList>
    </citation>
    <scope>NUCLEOTIDE SEQUENCE</scope>
    <source>
        <strain evidence="2">JEL0318</strain>
    </source>
</reference>
<proteinExistence type="predicted"/>
<protein>
    <submittedName>
        <fullName evidence="2">Uncharacterized protein</fullName>
    </submittedName>
</protein>
<dbReference type="Proteomes" id="UP001212841">
    <property type="component" value="Unassembled WGS sequence"/>
</dbReference>
<feature type="region of interest" description="Disordered" evidence="1">
    <location>
        <begin position="263"/>
        <end position="283"/>
    </location>
</feature>
<comment type="caution">
    <text evidence="2">The sequence shown here is derived from an EMBL/GenBank/DDBJ whole genome shotgun (WGS) entry which is preliminary data.</text>
</comment>
<evidence type="ECO:0000313" key="2">
    <source>
        <dbReference type="EMBL" id="KAJ3037746.1"/>
    </source>
</evidence>
<dbReference type="EMBL" id="JADGJD010001800">
    <property type="protein sequence ID" value="KAJ3037746.1"/>
    <property type="molecule type" value="Genomic_DNA"/>
</dbReference>
<feature type="non-terminal residue" evidence="2">
    <location>
        <position position="627"/>
    </location>
</feature>
<accession>A0AAD5S3Q2</accession>
<organism evidence="2 3">
    <name type="scientific">Rhizophlyctis rosea</name>
    <dbReference type="NCBI Taxonomy" id="64517"/>
    <lineage>
        <taxon>Eukaryota</taxon>
        <taxon>Fungi</taxon>
        <taxon>Fungi incertae sedis</taxon>
        <taxon>Chytridiomycota</taxon>
        <taxon>Chytridiomycota incertae sedis</taxon>
        <taxon>Chytridiomycetes</taxon>
        <taxon>Rhizophlyctidales</taxon>
        <taxon>Rhizophlyctidaceae</taxon>
        <taxon>Rhizophlyctis</taxon>
    </lineage>
</organism>
<gene>
    <name evidence="2" type="ORF">HK097_003422</name>
</gene>
<dbReference type="AlphaFoldDB" id="A0AAD5S3Q2"/>
<evidence type="ECO:0000256" key="1">
    <source>
        <dbReference type="SAM" id="MobiDB-lite"/>
    </source>
</evidence>
<name>A0AAD5S3Q2_9FUNG</name>
<feature type="compositionally biased region" description="Basic and acidic residues" evidence="1">
    <location>
        <begin position="263"/>
        <end position="274"/>
    </location>
</feature>
<keyword evidence="3" id="KW-1185">Reference proteome</keyword>
<sequence>MAGVTPEQMRQVLQVAHNWEPRLSKPWSGANYKVEQYLCSVKLEADVAINNGFIADRDGLVPKLRSTLVPESAAARWWDEHFRKMVKAEEMSWEAAKAAIQKRFEQFGAQPHDYSSLFAVIPTVTESARDYLDWLCQHITLNGLVVDDGVVKVAMMGGLGKVHPKAADFKLRADGRNDPKVPWTSAAVTDLNILARELDEYLFKDSTGFGVAGSGNAVQQETLRVVKALGTQVSAQVAALNAKVDGVETMVKQEVARVKSRSYRHDASLTKTEGDGAEEEDDRWNTPEVFALAMCLLGSSHVRGRSRWRTWSGAGRGYKLEYGGLGGYGGPGQQGYGGGIEFDGFGAQPYYGFTPAPQGYGGYGPPPTQSYGVPPSPYPAGPAAPALPIGTLTPGMQHPARMLFHFRDGQNCWASRLGEREHEIYVSRDGEGSGTADAGPVIQDSLVAGAGTTPAGSIPVMGEGEVDVRIGEIKEKLGLILHELEQAALAKVLTTERLRLMKLMDTIQHGGWSSQQQHGRLWDLQGRVIPRVDATSAELLEWDEWVVHPAVFRFLDQMWGQHTIDLFARAGAAQTVECCSKDATDPKRKTDAFGLVTWETENAWINPPIPQIDRVVDRIARDGATAT</sequence>
<evidence type="ECO:0000313" key="3">
    <source>
        <dbReference type="Proteomes" id="UP001212841"/>
    </source>
</evidence>